<dbReference type="InterPro" id="IPR013078">
    <property type="entry name" value="His_Pase_superF_clade-1"/>
</dbReference>
<sequence length="303" mass="33811">MHIFLIRHGETEHNVAGLLAGVSDSRLTNHGVQQTQRLGKYLATHRNLRFTRIYASDLQRAYMTADEIRRHQAAQWSDRGAPEVVRLPVLREQDFGSYELVPWASKRAQNALDPRVPNPQDPDFRPQETSDAMRLRAETFIADFILPLATSLWATEQDFTNECVAVVSHGLFLSALWNALLAKFNTGSVALGANVEVLSYGKPLEYLPSWNNTAFLELTIRRAPGDTQTDDADQAQSTQAQHSYSMPFYDCSMTVHAVNGRDHLFDLKRARGGIGSAAYDTKQKSLDGFFKRPRDDSASGAAG</sequence>
<dbReference type="Pfam" id="PF00300">
    <property type="entry name" value="His_Phos_1"/>
    <property type="match status" value="1"/>
</dbReference>
<dbReference type="GO" id="GO:0004331">
    <property type="term" value="F:fructose-2,6-bisphosphate 2-phosphatase activity"/>
    <property type="evidence" value="ECO:0007669"/>
    <property type="project" value="TreeGrafter"/>
</dbReference>
<evidence type="ECO:0000256" key="2">
    <source>
        <dbReference type="PIRSR" id="PIRSR613078-2"/>
    </source>
</evidence>
<evidence type="ECO:0000313" key="3">
    <source>
        <dbReference type="EMBL" id="KAI1613292.1"/>
    </source>
</evidence>
<dbReference type="Proteomes" id="UP001203852">
    <property type="component" value="Unassembled WGS sequence"/>
</dbReference>
<dbReference type="SUPFAM" id="SSF53254">
    <property type="entry name" value="Phosphoglycerate mutase-like"/>
    <property type="match status" value="1"/>
</dbReference>
<reference evidence="3" key="1">
    <citation type="journal article" date="2022" name="bioRxiv">
        <title>Deciphering the potential niche of two novel black yeast fungi from a biological soil crust based on their genomes, phenotypes, and melanin regulation.</title>
        <authorList>
            <consortium name="DOE Joint Genome Institute"/>
            <person name="Carr E.C."/>
            <person name="Barton Q."/>
            <person name="Grambo S."/>
            <person name="Sullivan M."/>
            <person name="Renfro C.M."/>
            <person name="Kuo A."/>
            <person name="Pangilinan J."/>
            <person name="Lipzen A."/>
            <person name="Keymanesh K."/>
            <person name="Savage E."/>
            <person name="Barry K."/>
            <person name="Grigoriev I.V."/>
            <person name="Riekhof W.R."/>
            <person name="Harris S.S."/>
        </authorList>
    </citation>
    <scope>NUCLEOTIDE SEQUENCE</scope>
    <source>
        <strain evidence="3">JF 03-4F</strain>
    </source>
</reference>
<feature type="binding site" evidence="2">
    <location>
        <begin position="7"/>
        <end position="14"/>
    </location>
    <ligand>
        <name>substrate</name>
    </ligand>
</feature>
<organism evidence="3 4">
    <name type="scientific">Exophiala viscosa</name>
    <dbReference type="NCBI Taxonomy" id="2486360"/>
    <lineage>
        <taxon>Eukaryota</taxon>
        <taxon>Fungi</taxon>
        <taxon>Dikarya</taxon>
        <taxon>Ascomycota</taxon>
        <taxon>Pezizomycotina</taxon>
        <taxon>Eurotiomycetes</taxon>
        <taxon>Chaetothyriomycetidae</taxon>
        <taxon>Chaetothyriales</taxon>
        <taxon>Herpotrichiellaceae</taxon>
        <taxon>Exophiala</taxon>
    </lineage>
</organism>
<dbReference type="InterPro" id="IPR029033">
    <property type="entry name" value="His_PPase_superfam"/>
</dbReference>
<gene>
    <name evidence="3" type="ORF">EDD36DRAFT_261044</name>
</gene>
<dbReference type="CDD" id="cd07067">
    <property type="entry name" value="HP_PGM_like"/>
    <property type="match status" value="1"/>
</dbReference>
<dbReference type="Gene3D" id="3.40.50.1240">
    <property type="entry name" value="Phosphoglycerate mutase-like"/>
    <property type="match status" value="1"/>
</dbReference>
<keyword evidence="1" id="KW-0378">Hydrolase</keyword>
<dbReference type="PROSITE" id="PS00175">
    <property type="entry name" value="PG_MUTASE"/>
    <property type="match status" value="1"/>
</dbReference>
<accession>A0AAN6DXW0</accession>
<dbReference type="SMART" id="SM00855">
    <property type="entry name" value="PGAM"/>
    <property type="match status" value="1"/>
</dbReference>
<dbReference type="GO" id="GO:0045820">
    <property type="term" value="P:negative regulation of glycolytic process"/>
    <property type="evidence" value="ECO:0007669"/>
    <property type="project" value="TreeGrafter"/>
</dbReference>
<comment type="caution">
    <text evidence="3">The sequence shown here is derived from an EMBL/GenBank/DDBJ whole genome shotgun (WGS) entry which is preliminary data.</text>
</comment>
<dbReference type="InterPro" id="IPR051695">
    <property type="entry name" value="Phosphoglycerate_Mutase"/>
</dbReference>
<name>A0AAN6DXW0_9EURO</name>
<evidence type="ECO:0000313" key="4">
    <source>
        <dbReference type="Proteomes" id="UP001203852"/>
    </source>
</evidence>
<protein>
    <submittedName>
        <fullName evidence="3">Histidine phosphatase superfamily</fullName>
    </submittedName>
</protein>
<proteinExistence type="predicted"/>
<feature type="binding site" evidence="2">
    <location>
        <position position="60"/>
    </location>
    <ligand>
        <name>substrate</name>
    </ligand>
</feature>
<dbReference type="GO" id="GO:0043456">
    <property type="term" value="P:regulation of pentose-phosphate shunt"/>
    <property type="evidence" value="ECO:0007669"/>
    <property type="project" value="TreeGrafter"/>
</dbReference>
<dbReference type="AlphaFoldDB" id="A0AAN6DXW0"/>
<evidence type="ECO:0000256" key="1">
    <source>
        <dbReference type="ARBA" id="ARBA00022801"/>
    </source>
</evidence>
<dbReference type="PANTHER" id="PTHR46517">
    <property type="entry name" value="FRUCTOSE-2,6-BISPHOSPHATASE TIGAR"/>
    <property type="match status" value="1"/>
</dbReference>
<dbReference type="PANTHER" id="PTHR46517:SF1">
    <property type="entry name" value="FRUCTOSE-2,6-BISPHOSPHATASE TIGAR"/>
    <property type="match status" value="1"/>
</dbReference>
<dbReference type="InterPro" id="IPR001345">
    <property type="entry name" value="PG/BPGM_mutase_AS"/>
</dbReference>
<dbReference type="GO" id="GO:0005829">
    <property type="term" value="C:cytosol"/>
    <property type="evidence" value="ECO:0007669"/>
    <property type="project" value="TreeGrafter"/>
</dbReference>
<dbReference type="EMBL" id="MU404354">
    <property type="protein sequence ID" value="KAI1613292.1"/>
    <property type="molecule type" value="Genomic_DNA"/>
</dbReference>
<keyword evidence="4" id="KW-1185">Reference proteome</keyword>